<dbReference type="Proteomes" id="UP001627408">
    <property type="component" value="Unassembled WGS sequence"/>
</dbReference>
<dbReference type="SUPFAM" id="SSF51197">
    <property type="entry name" value="Clavaminate synthase-like"/>
    <property type="match status" value="1"/>
</dbReference>
<reference evidence="1 2" key="1">
    <citation type="submission" date="2024-08" db="EMBL/GenBank/DDBJ databases">
        <title>Tateyamaria sp. nov., isolated from marine algae.</title>
        <authorList>
            <person name="Choi B.J."/>
            <person name="Kim J.M."/>
            <person name="Lee J.K."/>
            <person name="Choi D.G."/>
            <person name="Bayburt H."/>
            <person name="Baek J.H."/>
            <person name="Han D.M."/>
            <person name="Jeon C.O."/>
        </authorList>
    </citation>
    <scope>NUCLEOTIDE SEQUENCE [LARGE SCALE GENOMIC DNA]</scope>
    <source>
        <strain evidence="1 2">KMU-156</strain>
    </source>
</reference>
<evidence type="ECO:0008006" key="3">
    <source>
        <dbReference type="Google" id="ProtNLM"/>
    </source>
</evidence>
<name>A0ABW8UWZ4_9RHOB</name>
<keyword evidence="2" id="KW-1185">Reference proteome</keyword>
<evidence type="ECO:0000313" key="2">
    <source>
        <dbReference type="Proteomes" id="UP001627408"/>
    </source>
</evidence>
<proteinExistence type="predicted"/>
<sequence length="245" mass="27109">MSLARDGYELFDFDPRVVAWANAAHRAGIQVAKDPVIRAQNLRHGETWFVGVDALPNGPEGDIGGVPLRGPWQYHVPQVPLHAGQLSIIYPGYPRRDPDQSEANHRYRITRAAAHVDGLLPEGPGRRRFAREFHAYILGLPLNAQPASPTVVWPGSHVIMQTALVKAIGTRPIRDVDVTEAYHAARSTVFDTCEPVAIHANPGQSFLIHRFALHGTAPWDGPMGEGRMIAFFRPEFSDPRDWLAA</sequence>
<dbReference type="RefSeq" id="WP_407593535.1">
    <property type="nucleotide sequence ID" value="NZ_JBHDIY010000002.1"/>
</dbReference>
<dbReference type="EMBL" id="JBHDIY010000002">
    <property type="protein sequence ID" value="MFL4471685.1"/>
    <property type="molecule type" value="Genomic_DNA"/>
</dbReference>
<comment type="caution">
    <text evidence="1">The sequence shown here is derived from an EMBL/GenBank/DDBJ whole genome shotgun (WGS) entry which is preliminary data.</text>
</comment>
<evidence type="ECO:0000313" key="1">
    <source>
        <dbReference type="EMBL" id="MFL4471685.1"/>
    </source>
</evidence>
<protein>
    <recommendedName>
        <fullName evidence="3">Phytanoyl-CoA dioxygenase family protein</fullName>
    </recommendedName>
</protein>
<accession>A0ABW8UWZ4</accession>
<gene>
    <name evidence="1" type="ORF">ACERZ8_18055</name>
</gene>
<organism evidence="1 2">
    <name type="scientific">Tateyamaria armeniaca</name>
    <dbReference type="NCBI Taxonomy" id="2518930"/>
    <lineage>
        <taxon>Bacteria</taxon>
        <taxon>Pseudomonadati</taxon>
        <taxon>Pseudomonadota</taxon>
        <taxon>Alphaproteobacteria</taxon>
        <taxon>Rhodobacterales</taxon>
        <taxon>Roseobacteraceae</taxon>
        <taxon>Tateyamaria</taxon>
    </lineage>
</organism>